<accession>W7XBX8</accession>
<evidence type="ECO:0000256" key="1">
    <source>
        <dbReference type="SAM" id="MobiDB-lite"/>
    </source>
</evidence>
<dbReference type="EMBL" id="GG662720">
    <property type="protein sequence ID" value="EWS74827.1"/>
    <property type="molecule type" value="Genomic_DNA"/>
</dbReference>
<organism evidence="2 3">
    <name type="scientific">Tetrahymena thermophila (strain SB210)</name>
    <dbReference type="NCBI Taxonomy" id="312017"/>
    <lineage>
        <taxon>Eukaryota</taxon>
        <taxon>Sar</taxon>
        <taxon>Alveolata</taxon>
        <taxon>Ciliophora</taxon>
        <taxon>Intramacronucleata</taxon>
        <taxon>Oligohymenophorea</taxon>
        <taxon>Hymenostomatida</taxon>
        <taxon>Tetrahymenina</taxon>
        <taxon>Tetrahymenidae</taxon>
        <taxon>Tetrahymena</taxon>
    </lineage>
</organism>
<name>W7XBX8_TETTS</name>
<dbReference type="GeneID" id="24436867"/>
<proteinExistence type="predicted"/>
<dbReference type="KEGG" id="tet:TTHERM_000028465"/>
<sequence length="530" mass="62601">MKQQQQDKEQFAQELTIQKSNSQSNKEFQDGKLDQASQGTNQINEKNKLLSHLSEQNKDSLRDNNSIGLRCGFNLDGSEILSHSPIPPIANPQFRSMIILLKNLEDLNNYKINHIENIFQDFDQIVQEIAKEDPLLILQKPTVQKIKRFSSSFFSVLNFTVRTDKSKQYMDRLIDQFDLFIESQYINNSSGKKQSKIFIYLFHNCQKQDLKLFVNILQLSGSLWSSFNKKIDYETFSRQITQVTQFMNSNKKAILQITSLFFDTTEYDISTISESMNISPKLLKDFAKVFLNKYNFDIKDFEQLLLQQTQYSETNKRVIRNIISINNGWFDSIMDLVKFSPLFQYSQGYQIFYQLLYSFDQMSIQSQKTEPNKVNILSLILLSPDREENKLMVQKILFRLCKEVIKEQLKKAKIKNGQLFIRKYSHLIEEKKNKEKNQFMIEAMNILLIIHGSSYLEKKKSSQSKNFLFKFIQLICIFLQQIYELCFQFIRKLSQAIQSIDNIQTQLAQITSERNKFNYIRSLCKYFFNY</sequence>
<dbReference type="RefSeq" id="XP_012652540.1">
    <property type="nucleotide sequence ID" value="XM_012797086.1"/>
</dbReference>
<evidence type="ECO:0000313" key="2">
    <source>
        <dbReference type="EMBL" id="EWS74827.1"/>
    </source>
</evidence>
<feature type="region of interest" description="Disordered" evidence="1">
    <location>
        <begin position="1"/>
        <end position="40"/>
    </location>
</feature>
<protein>
    <submittedName>
        <fullName evidence="2">Uncharacterized protein</fullName>
    </submittedName>
</protein>
<dbReference type="AlphaFoldDB" id="W7XBX8"/>
<keyword evidence="3" id="KW-1185">Reference proteome</keyword>
<feature type="compositionally biased region" description="Basic and acidic residues" evidence="1">
    <location>
        <begin position="1"/>
        <end position="11"/>
    </location>
</feature>
<reference evidence="3" key="1">
    <citation type="journal article" date="2006" name="PLoS Biol.">
        <title>Macronuclear genome sequence of the ciliate Tetrahymena thermophila, a model eukaryote.</title>
        <authorList>
            <person name="Eisen J.A."/>
            <person name="Coyne R.S."/>
            <person name="Wu M."/>
            <person name="Wu D."/>
            <person name="Thiagarajan M."/>
            <person name="Wortman J.R."/>
            <person name="Badger J.H."/>
            <person name="Ren Q."/>
            <person name="Amedeo P."/>
            <person name="Jones K.M."/>
            <person name="Tallon L.J."/>
            <person name="Delcher A.L."/>
            <person name="Salzberg S.L."/>
            <person name="Silva J.C."/>
            <person name="Haas B.J."/>
            <person name="Majoros W.H."/>
            <person name="Farzad M."/>
            <person name="Carlton J.M."/>
            <person name="Smith R.K. Jr."/>
            <person name="Garg J."/>
            <person name="Pearlman R.E."/>
            <person name="Karrer K.M."/>
            <person name="Sun L."/>
            <person name="Manning G."/>
            <person name="Elde N.C."/>
            <person name="Turkewitz A.P."/>
            <person name="Asai D.J."/>
            <person name="Wilkes D.E."/>
            <person name="Wang Y."/>
            <person name="Cai H."/>
            <person name="Collins K."/>
            <person name="Stewart B.A."/>
            <person name="Lee S.R."/>
            <person name="Wilamowska K."/>
            <person name="Weinberg Z."/>
            <person name="Ruzzo W.L."/>
            <person name="Wloga D."/>
            <person name="Gaertig J."/>
            <person name="Frankel J."/>
            <person name="Tsao C.-C."/>
            <person name="Gorovsky M.A."/>
            <person name="Keeling P.J."/>
            <person name="Waller R.F."/>
            <person name="Patron N.J."/>
            <person name="Cherry J.M."/>
            <person name="Stover N.A."/>
            <person name="Krieger C.J."/>
            <person name="del Toro C."/>
            <person name="Ryder H.F."/>
            <person name="Williamson S.C."/>
            <person name="Barbeau R.A."/>
            <person name="Hamilton E.P."/>
            <person name="Orias E."/>
        </authorList>
    </citation>
    <scope>NUCLEOTIDE SEQUENCE [LARGE SCALE GENOMIC DNA]</scope>
    <source>
        <strain evidence="3">SB210</strain>
    </source>
</reference>
<dbReference type="InParanoid" id="W7XBX8"/>
<gene>
    <name evidence="2" type="ORF">TTHERM_000028465</name>
</gene>
<dbReference type="Proteomes" id="UP000009168">
    <property type="component" value="Unassembled WGS sequence"/>
</dbReference>
<evidence type="ECO:0000313" key="3">
    <source>
        <dbReference type="Proteomes" id="UP000009168"/>
    </source>
</evidence>
<feature type="compositionally biased region" description="Polar residues" evidence="1">
    <location>
        <begin position="15"/>
        <end position="26"/>
    </location>
</feature>